<name>A0A834DCU5_9CHIR</name>
<evidence type="ECO:0000313" key="3">
    <source>
        <dbReference type="Proteomes" id="UP000664940"/>
    </source>
</evidence>
<gene>
    <name evidence="2" type="ORF">HJG60_009138</name>
</gene>
<evidence type="ECO:0000313" key="2">
    <source>
        <dbReference type="EMBL" id="KAF6078265.1"/>
    </source>
</evidence>
<evidence type="ECO:0000256" key="1">
    <source>
        <dbReference type="SAM" id="MobiDB-lite"/>
    </source>
</evidence>
<sequence length="279" mass="29004">MGLPTAICNKAPAACKLPDGGLLIGNHVLFKIYAHCCEPPPRSACVWRLRLSREQRLRAVGTEGAPRCCYWAPGRLGSGPAVDAAPQPAVSPACCPAADSALTTLVAGRAAPHGGTGEMSVAEAHVVPWLVTVQSSCGTGVVWEAALSSLRSGGPVLEGEATAASFTLNAALLSQTVGESHSHGLWTSQRSGQFPRPALHVLCSLQSCLSQVTMFSGVRRPQGLFSRWQQQPEAKFKGTATVNLGVSLSRSRPSLPASSPGGQPAPGLTLATKIKSKKK</sequence>
<protein>
    <submittedName>
        <fullName evidence="2">Uncharacterized protein</fullName>
    </submittedName>
</protein>
<reference evidence="2 3" key="1">
    <citation type="journal article" date="2020" name="Nature">
        <title>Six reference-quality genomes reveal evolution of bat adaptations.</title>
        <authorList>
            <person name="Jebb D."/>
            <person name="Huang Z."/>
            <person name="Pippel M."/>
            <person name="Hughes G.M."/>
            <person name="Lavrichenko K."/>
            <person name="Devanna P."/>
            <person name="Winkler S."/>
            <person name="Jermiin L.S."/>
            <person name="Skirmuntt E.C."/>
            <person name="Katzourakis A."/>
            <person name="Burkitt-Gray L."/>
            <person name="Ray D.A."/>
            <person name="Sullivan K.A.M."/>
            <person name="Roscito J.G."/>
            <person name="Kirilenko B.M."/>
            <person name="Davalos L.M."/>
            <person name="Corthals A.P."/>
            <person name="Power M.L."/>
            <person name="Jones G."/>
            <person name="Ransome R.D."/>
            <person name="Dechmann D.K.N."/>
            <person name="Locatelli A.G."/>
            <person name="Puechmaille S.J."/>
            <person name="Fedrigo O."/>
            <person name="Jarvis E.D."/>
            <person name="Hiller M."/>
            <person name="Vernes S.C."/>
            <person name="Myers E.W."/>
            <person name="Teeling E.C."/>
        </authorList>
    </citation>
    <scope>NUCLEOTIDE SEQUENCE [LARGE SCALE GENOMIC DNA]</scope>
    <source>
        <strain evidence="2">Bat1K_MPI-CBG_1</strain>
    </source>
</reference>
<accession>A0A834DCU5</accession>
<proteinExistence type="predicted"/>
<comment type="caution">
    <text evidence="2">The sequence shown here is derived from an EMBL/GenBank/DDBJ whole genome shotgun (WGS) entry which is preliminary data.</text>
</comment>
<dbReference type="EMBL" id="JABVXQ010000014">
    <property type="protein sequence ID" value="KAF6078265.1"/>
    <property type="molecule type" value="Genomic_DNA"/>
</dbReference>
<dbReference type="Proteomes" id="UP000664940">
    <property type="component" value="Unassembled WGS sequence"/>
</dbReference>
<organism evidence="2 3">
    <name type="scientific">Phyllostomus discolor</name>
    <name type="common">pale spear-nosed bat</name>
    <dbReference type="NCBI Taxonomy" id="89673"/>
    <lineage>
        <taxon>Eukaryota</taxon>
        <taxon>Metazoa</taxon>
        <taxon>Chordata</taxon>
        <taxon>Craniata</taxon>
        <taxon>Vertebrata</taxon>
        <taxon>Euteleostomi</taxon>
        <taxon>Mammalia</taxon>
        <taxon>Eutheria</taxon>
        <taxon>Laurasiatheria</taxon>
        <taxon>Chiroptera</taxon>
        <taxon>Yangochiroptera</taxon>
        <taxon>Phyllostomidae</taxon>
        <taxon>Phyllostominae</taxon>
        <taxon>Phyllostomus</taxon>
    </lineage>
</organism>
<dbReference type="AlphaFoldDB" id="A0A834DCU5"/>
<feature type="compositionally biased region" description="Low complexity" evidence="1">
    <location>
        <begin position="249"/>
        <end position="268"/>
    </location>
</feature>
<feature type="region of interest" description="Disordered" evidence="1">
    <location>
        <begin position="249"/>
        <end position="279"/>
    </location>
</feature>